<dbReference type="AlphaFoldDB" id="T1IHL8"/>
<keyword evidence="2" id="KW-1185">Reference proteome</keyword>
<reference evidence="2" key="1">
    <citation type="submission" date="2011-05" db="EMBL/GenBank/DDBJ databases">
        <authorList>
            <person name="Richards S.R."/>
            <person name="Qu J."/>
            <person name="Jiang H."/>
            <person name="Jhangiani S.N."/>
            <person name="Agravi P."/>
            <person name="Goodspeed R."/>
            <person name="Gross S."/>
            <person name="Mandapat C."/>
            <person name="Jackson L."/>
            <person name="Mathew T."/>
            <person name="Pu L."/>
            <person name="Thornton R."/>
            <person name="Saada N."/>
            <person name="Wilczek-Boney K.B."/>
            <person name="Lee S."/>
            <person name="Kovar C."/>
            <person name="Wu Y."/>
            <person name="Scherer S.E."/>
            <person name="Worley K.C."/>
            <person name="Muzny D.M."/>
            <person name="Gibbs R."/>
        </authorList>
    </citation>
    <scope>NUCLEOTIDE SEQUENCE</scope>
    <source>
        <strain evidence="2">Brora</strain>
    </source>
</reference>
<dbReference type="PANTHER" id="PTHR11439:SF483">
    <property type="entry name" value="PEPTIDE SYNTHASE GLIP-LIKE, PUTATIVE (AFU_ORTHOLOGUE AFUA_3G12920)-RELATED"/>
    <property type="match status" value="1"/>
</dbReference>
<proteinExistence type="predicted"/>
<dbReference type="CDD" id="cd09272">
    <property type="entry name" value="RNase_HI_RT_Ty1"/>
    <property type="match status" value="1"/>
</dbReference>
<organism evidence="1 2">
    <name type="scientific">Strigamia maritima</name>
    <name type="common">European centipede</name>
    <name type="synonym">Geophilus maritimus</name>
    <dbReference type="NCBI Taxonomy" id="126957"/>
    <lineage>
        <taxon>Eukaryota</taxon>
        <taxon>Metazoa</taxon>
        <taxon>Ecdysozoa</taxon>
        <taxon>Arthropoda</taxon>
        <taxon>Myriapoda</taxon>
        <taxon>Chilopoda</taxon>
        <taxon>Pleurostigmophora</taxon>
        <taxon>Geophilomorpha</taxon>
        <taxon>Linotaeniidae</taxon>
        <taxon>Strigamia</taxon>
    </lineage>
</organism>
<dbReference type="eggNOG" id="KOG0017">
    <property type="taxonomic scope" value="Eukaryota"/>
</dbReference>
<evidence type="ECO:0000313" key="1">
    <source>
        <dbReference type="EnsemblMetazoa" id="SMAR000335-PA"/>
    </source>
</evidence>
<evidence type="ECO:0000313" key="2">
    <source>
        <dbReference type="Proteomes" id="UP000014500"/>
    </source>
</evidence>
<dbReference type="HOGENOM" id="CLU_001650_6_2_1"/>
<dbReference type="EnsemblMetazoa" id="SMAR000335-RA">
    <property type="protein sequence ID" value="SMAR000335-PA"/>
    <property type="gene ID" value="SMAR000335"/>
</dbReference>
<dbReference type="PANTHER" id="PTHR11439">
    <property type="entry name" value="GAG-POL-RELATED RETROTRANSPOSON"/>
    <property type="match status" value="1"/>
</dbReference>
<dbReference type="EMBL" id="JH429933">
    <property type="status" value="NOT_ANNOTATED_CDS"/>
    <property type="molecule type" value="Genomic_DNA"/>
</dbReference>
<dbReference type="STRING" id="126957.T1IHL8"/>
<accession>T1IHL8</accession>
<name>T1IHL8_STRMM</name>
<protein>
    <recommendedName>
        <fullName evidence="3">RNase H type-1 domain-containing protein</fullName>
    </recommendedName>
</protein>
<reference evidence="1" key="2">
    <citation type="submission" date="2015-02" db="UniProtKB">
        <authorList>
            <consortium name="EnsemblMetazoa"/>
        </authorList>
    </citation>
    <scope>IDENTIFICATION</scope>
</reference>
<dbReference type="PhylomeDB" id="T1IHL8"/>
<sequence length="148" mass="17010">MGKDLDTCRSFGGYILYVGNSVVCWGCNKQSSVATSVMEAEYVTLVNAVREGYWIASIFQNICLCGYENFPDIYSDSLSSIQFMKTMSKMSKQNTLKLNTVCKEYFEKGYFHLKKIATDWNISDMFTKWLNATRLKDLCKAIFDLRTE</sequence>
<dbReference type="Proteomes" id="UP000014500">
    <property type="component" value="Unassembled WGS sequence"/>
</dbReference>
<evidence type="ECO:0008006" key="3">
    <source>
        <dbReference type="Google" id="ProtNLM"/>
    </source>
</evidence>